<dbReference type="AlphaFoldDB" id="A0A429XEQ4"/>
<evidence type="ECO:0000313" key="3">
    <source>
        <dbReference type="EMBL" id="RST62877.1"/>
    </source>
</evidence>
<dbReference type="SMART" id="SM00932">
    <property type="entry name" value="Nfu_N"/>
    <property type="match status" value="1"/>
</dbReference>
<dbReference type="PANTHER" id="PTHR11178">
    <property type="entry name" value="IRON-SULFUR CLUSTER SCAFFOLD PROTEIN NFU-RELATED"/>
    <property type="match status" value="1"/>
</dbReference>
<dbReference type="GO" id="GO:0016226">
    <property type="term" value="P:iron-sulfur cluster assembly"/>
    <property type="evidence" value="ECO:0007669"/>
    <property type="project" value="InterPro"/>
</dbReference>
<dbReference type="RefSeq" id="WP_126045152.1">
    <property type="nucleotide sequence ID" value="NZ_RXFM01000093.1"/>
</dbReference>
<dbReference type="Pfam" id="PF08712">
    <property type="entry name" value="Nfu_N"/>
    <property type="match status" value="1"/>
</dbReference>
<sequence length="181" mass="20351">MYIQTQDTPNPNTLKFIPGIEVLKNGSKQFNKHDNCTDSLLAQQLFKIDGVDSIFFGNDFISVTKENKVDWEIIKIFILSKLVDHFLAGLPVITQSQDKKKIIKANSKIEEQIIELLNSKIRPAVAQDGGDIIYNKFENGVVYLELHGACKGCPSSTITLKQGIENMLKHYIPEIKSVESI</sequence>
<dbReference type="Gene3D" id="3.30.300.130">
    <property type="entry name" value="Fe-S cluster assembly (FSCA)"/>
    <property type="match status" value="1"/>
</dbReference>
<feature type="domain" description="Scaffold protein Nfu/NifU N-terminal" evidence="2">
    <location>
        <begin position="3"/>
        <end position="89"/>
    </location>
</feature>
<keyword evidence="4" id="KW-1185">Reference proteome</keyword>
<dbReference type="PANTHER" id="PTHR11178:SF1">
    <property type="entry name" value="NFU1 IRON-SULFUR CLUSTER SCAFFOLD HOMOLOG, MITOCHONDRIAL"/>
    <property type="match status" value="1"/>
</dbReference>
<dbReference type="SUPFAM" id="SSF110836">
    <property type="entry name" value="Hypothetical protein SAV1430"/>
    <property type="match status" value="1"/>
</dbReference>
<dbReference type="PIRSF" id="PIRSF036773">
    <property type="entry name" value="HIRIP5"/>
    <property type="match status" value="1"/>
</dbReference>
<dbReference type="SUPFAM" id="SSF117916">
    <property type="entry name" value="Fe-S cluster assembly (FSCA) domain-like"/>
    <property type="match status" value="1"/>
</dbReference>
<dbReference type="FunFam" id="3.30.300.130:FF:000001">
    <property type="entry name" value="NFU1 iron-sulfur cluster scaffold"/>
    <property type="match status" value="1"/>
</dbReference>
<accession>A0A429XEQ4</accession>
<dbReference type="Gene3D" id="3.30.1370.70">
    <property type="entry name" value="Scaffold protein Nfu/NifU, N-terminal domain"/>
    <property type="match status" value="1"/>
</dbReference>
<dbReference type="InterPro" id="IPR035433">
    <property type="entry name" value="NFU1-like"/>
</dbReference>
<evidence type="ECO:0000256" key="1">
    <source>
        <dbReference type="ARBA" id="ARBA00006420"/>
    </source>
</evidence>
<evidence type="ECO:0000313" key="4">
    <source>
        <dbReference type="Proteomes" id="UP000279470"/>
    </source>
</evidence>
<comment type="caution">
    <text evidence="3">The sequence shown here is derived from an EMBL/GenBank/DDBJ whole genome shotgun (WGS) entry which is preliminary data.</text>
</comment>
<dbReference type="InterPro" id="IPR034904">
    <property type="entry name" value="FSCA_dom_sf"/>
</dbReference>
<dbReference type="OrthoDB" id="9796965at2"/>
<dbReference type="Pfam" id="PF01106">
    <property type="entry name" value="NifU"/>
    <property type="match status" value="1"/>
</dbReference>
<dbReference type="InterPro" id="IPR014824">
    <property type="entry name" value="Nfu/NifU_N"/>
</dbReference>
<dbReference type="EMBL" id="RXFM01000093">
    <property type="protein sequence ID" value="RST62877.1"/>
    <property type="molecule type" value="Genomic_DNA"/>
</dbReference>
<dbReference type="InterPro" id="IPR001075">
    <property type="entry name" value="NIF_FeS_clus_asmbl_NifU_C"/>
</dbReference>
<name>A0A429XEQ4_9RICK</name>
<reference evidence="4" key="1">
    <citation type="submission" date="2018-11" db="EMBL/GenBank/DDBJ databases">
        <title>Phylogenetic, genomic, and biogeographic characterization of a novel and ubiquitous marine invertebrate-associated Rickettsiales parasite, Candidatus Marinoinvertebrata rohwerii, gen. nov., sp. nov.</title>
        <authorList>
            <person name="Klinges J.G."/>
            <person name="Rosales S.M."/>
            <person name="Mcminds R."/>
            <person name="Shaver E.C."/>
            <person name="Shantz A."/>
            <person name="Peters E.C."/>
            <person name="Burkepile D.E."/>
            <person name="Silliman B.R."/>
            <person name="Vega Thurber R.L."/>
        </authorList>
    </citation>
    <scope>NUCLEOTIDE SEQUENCE [LARGE SCALE GENOMIC DNA]</scope>
    <source>
        <strain evidence="4">a_cerv_44</strain>
    </source>
</reference>
<dbReference type="Proteomes" id="UP000279470">
    <property type="component" value="Unassembled WGS sequence"/>
</dbReference>
<organism evidence="3 4">
    <name type="scientific">Candidatus Aquarickettsia rohweri</name>
    <dbReference type="NCBI Taxonomy" id="2602574"/>
    <lineage>
        <taxon>Bacteria</taxon>
        <taxon>Pseudomonadati</taxon>
        <taxon>Pseudomonadota</taxon>
        <taxon>Alphaproteobacteria</taxon>
        <taxon>Rickettsiales</taxon>
        <taxon>Candidatus Midichloriaceae</taxon>
        <taxon>Candidatus Aquarickettsia</taxon>
    </lineage>
</organism>
<dbReference type="InterPro" id="IPR036498">
    <property type="entry name" value="Nfu/NifU_N_sf"/>
</dbReference>
<comment type="similarity">
    <text evidence="1">Belongs to the NifU family.</text>
</comment>
<dbReference type="GO" id="GO:0051536">
    <property type="term" value="F:iron-sulfur cluster binding"/>
    <property type="evidence" value="ECO:0007669"/>
    <property type="project" value="InterPro"/>
</dbReference>
<evidence type="ECO:0000259" key="2">
    <source>
        <dbReference type="SMART" id="SM00932"/>
    </source>
</evidence>
<protein>
    <submittedName>
        <fullName evidence="3">NifU family protein</fullName>
    </submittedName>
</protein>
<proteinExistence type="inferred from homology"/>
<gene>
    <name evidence="3" type="ORF">EIC27_05855</name>
</gene>
<dbReference type="GO" id="GO:0005506">
    <property type="term" value="F:iron ion binding"/>
    <property type="evidence" value="ECO:0007669"/>
    <property type="project" value="InterPro"/>
</dbReference>